<organism evidence="1 2">
    <name type="scientific">Oedothorax gibbosus</name>
    <dbReference type="NCBI Taxonomy" id="931172"/>
    <lineage>
        <taxon>Eukaryota</taxon>
        <taxon>Metazoa</taxon>
        <taxon>Ecdysozoa</taxon>
        <taxon>Arthropoda</taxon>
        <taxon>Chelicerata</taxon>
        <taxon>Arachnida</taxon>
        <taxon>Araneae</taxon>
        <taxon>Araneomorphae</taxon>
        <taxon>Entelegynae</taxon>
        <taxon>Araneoidea</taxon>
        <taxon>Linyphiidae</taxon>
        <taxon>Erigoninae</taxon>
        <taxon>Oedothorax</taxon>
    </lineage>
</organism>
<sequence length="76" mass="8561">MNQANSTTGGRQSSETFLLFLIEQKTPPEIVCSYQKKTGGMHAPIKNKESSAINRQRRSFPSNPSKYLILVYPQTD</sequence>
<protein>
    <submittedName>
        <fullName evidence="1">Uncharacterized protein</fullName>
    </submittedName>
</protein>
<dbReference type="AlphaFoldDB" id="A0AAV6UE83"/>
<proteinExistence type="predicted"/>
<dbReference type="EMBL" id="JAFNEN010000460">
    <property type="protein sequence ID" value="KAG8182537.1"/>
    <property type="molecule type" value="Genomic_DNA"/>
</dbReference>
<keyword evidence="2" id="KW-1185">Reference proteome</keyword>
<evidence type="ECO:0000313" key="2">
    <source>
        <dbReference type="Proteomes" id="UP000827092"/>
    </source>
</evidence>
<name>A0AAV6UE83_9ARAC</name>
<gene>
    <name evidence="1" type="ORF">JTE90_002071</name>
</gene>
<comment type="caution">
    <text evidence="1">The sequence shown here is derived from an EMBL/GenBank/DDBJ whole genome shotgun (WGS) entry which is preliminary data.</text>
</comment>
<reference evidence="1 2" key="1">
    <citation type="journal article" date="2022" name="Nat. Ecol. Evol.">
        <title>A masculinizing supergene underlies an exaggerated male reproductive morph in a spider.</title>
        <authorList>
            <person name="Hendrickx F."/>
            <person name="De Corte Z."/>
            <person name="Sonet G."/>
            <person name="Van Belleghem S.M."/>
            <person name="Kostlbacher S."/>
            <person name="Vangestel C."/>
        </authorList>
    </citation>
    <scope>NUCLEOTIDE SEQUENCE [LARGE SCALE GENOMIC DNA]</scope>
    <source>
        <strain evidence="1">W744_W776</strain>
    </source>
</reference>
<dbReference type="Proteomes" id="UP000827092">
    <property type="component" value="Unassembled WGS sequence"/>
</dbReference>
<evidence type="ECO:0000313" key="1">
    <source>
        <dbReference type="EMBL" id="KAG8182537.1"/>
    </source>
</evidence>
<accession>A0AAV6UE83</accession>